<dbReference type="SUPFAM" id="SSF48334">
    <property type="entry name" value="DNA repair protein MutS, domain III"/>
    <property type="match status" value="1"/>
</dbReference>
<dbReference type="SUPFAM" id="SSF52540">
    <property type="entry name" value="P-loop containing nucleoside triphosphate hydrolases"/>
    <property type="match status" value="1"/>
</dbReference>
<keyword evidence="2" id="KW-0547">Nucleotide-binding</keyword>
<dbReference type="SMART" id="SM00533">
    <property type="entry name" value="MUTSd"/>
    <property type="match status" value="1"/>
</dbReference>
<evidence type="ECO:0000313" key="7">
    <source>
        <dbReference type="Proteomes" id="UP000035681"/>
    </source>
</evidence>
<keyword evidence="5" id="KW-0238">DNA-binding</keyword>
<dbReference type="STRING" id="6248.A0A0K0EF71"/>
<keyword evidence="3" id="KW-0227">DNA damage</keyword>
<sequence>MEAEDENLAHILKEKPPRTVLIFEGKDGFYLYGEDALLASEKIFGTDSLMDYTMIGRSEVLVARYFFVVSQYDKVIQDLLIRLQYSVKHYVIELEADWNLLYEGTPTSPGDFDYIVGEKAQLASLCSTISVKLTNKGHFNELIEVAFCTTKNYTISSFILPYDVNFQNIEHIIVLLAVKEVFLFKDDMNSQPNIFKKLESVLLKIQVAIKIIEDDGVQEIDEVKGIIVDMTSNSEEINQLSDSTIINLYTLLYNMEIIKDFRNQKDLLQYQKYPLSNFVALDSAAVEALELFNIVTKSYSADDNKGTVFSLLNHCRTPGGCRLLEEWLRRPLIDVSMINKRQDIIEALRNEPSVVNLLYEDFLRRLPDSISISRRLFIKRTTLKDCVEVFRLAANLDKCMTYFGELVLASPNCEDSINSVLLNPLSDIKKRIDNFTNIIGRVIDFDALANFGDYRIVPGVDESLSEVNVMLKTLEQKANKEFSKVQDEIGETLLKIECGESGFTIKINPSGADLVEKGKYKILRNTKATGCVFVTDVLDEINENYSQCLKIYKERETTYVEKVLEEAYNNTPAIVEMLDFVTQIDVFVSLTIFVTSSTGKFVRPEILTCDGPEKERVLKMIELRHPVVESSPNINYIPNDVQLSSFEGTLPRFLLITGANMGGKSTYLRSVALGVLLGQIGCPVPCDEAKYTVFDGIYTRIGARDYQEKGISTFMDEMLDCRNIIYGATKNSLVLVDELGRGTSTFDGIGLAYATAEELIEKQCFTLYATHYFELIDIKEKYPYAVECFRADCAYTKDKELISLFKMVPGITQKSFGLDVARTLKLPEDFLELASTYYTRFSKNFIK</sequence>
<dbReference type="WBParaSite" id="SSTP_0000813400.1">
    <property type="protein sequence ID" value="SSTP_0000813400.1"/>
    <property type="gene ID" value="SSTP_0000813400"/>
</dbReference>
<dbReference type="PIRSF" id="PIRSF005813">
    <property type="entry name" value="MSH2"/>
    <property type="match status" value="1"/>
</dbReference>
<keyword evidence="4" id="KW-0067">ATP-binding</keyword>
<proteinExistence type="inferred from homology"/>
<evidence type="ECO:0000313" key="8">
    <source>
        <dbReference type="WBParaSite" id="SSTP_0000813400.1"/>
    </source>
</evidence>
<dbReference type="Gene3D" id="3.30.420.110">
    <property type="entry name" value="MutS, connector domain"/>
    <property type="match status" value="1"/>
</dbReference>
<protein>
    <submittedName>
        <fullName evidence="8 9">DNA_MISMATCH_REPAIR_2 domain-containing protein</fullName>
    </submittedName>
</protein>
<dbReference type="Gene3D" id="1.10.1420.10">
    <property type="match status" value="2"/>
</dbReference>
<dbReference type="InterPro" id="IPR011184">
    <property type="entry name" value="DNA_mismatch_repair_Msh2"/>
</dbReference>
<dbReference type="InterPro" id="IPR036187">
    <property type="entry name" value="DNA_mismatch_repair_MutS_sf"/>
</dbReference>
<dbReference type="PANTHER" id="PTHR11361:SF145">
    <property type="entry name" value="DNA MISMATCH REPAIR PROTEINS MUTS FAMILY DOMAIN-CONTAINING PROTEIN"/>
    <property type="match status" value="1"/>
</dbReference>
<dbReference type="Proteomes" id="UP000035681">
    <property type="component" value="Unplaced"/>
</dbReference>
<dbReference type="GO" id="GO:0140664">
    <property type="term" value="F:ATP-dependent DNA damage sensor activity"/>
    <property type="evidence" value="ECO:0007669"/>
    <property type="project" value="InterPro"/>
</dbReference>
<dbReference type="InterPro" id="IPR000432">
    <property type="entry name" value="DNA_mismatch_repair_MutS_C"/>
</dbReference>
<dbReference type="Gene3D" id="3.40.50.300">
    <property type="entry name" value="P-loop containing nucleotide triphosphate hydrolases"/>
    <property type="match status" value="1"/>
</dbReference>
<dbReference type="AlphaFoldDB" id="A0A0K0EF71"/>
<reference evidence="8" key="1">
    <citation type="submission" date="2015-08" db="UniProtKB">
        <authorList>
            <consortium name="WormBaseParasite"/>
        </authorList>
    </citation>
    <scope>IDENTIFICATION</scope>
</reference>
<comment type="similarity">
    <text evidence="1">Belongs to the DNA mismatch repair MutS family.</text>
</comment>
<dbReference type="InterPro" id="IPR007696">
    <property type="entry name" value="DNA_mismatch_repair_MutS_core"/>
</dbReference>
<dbReference type="InterPro" id="IPR036678">
    <property type="entry name" value="MutS_con_dom_sf"/>
</dbReference>
<dbReference type="InterPro" id="IPR045076">
    <property type="entry name" value="MutS"/>
</dbReference>
<keyword evidence="7" id="KW-1185">Reference proteome</keyword>
<dbReference type="GO" id="GO:0005524">
    <property type="term" value="F:ATP binding"/>
    <property type="evidence" value="ECO:0007669"/>
    <property type="project" value="UniProtKB-KW"/>
</dbReference>
<dbReference type="PROSITE" id="PS00486">
    <property type="entry name" value="DNA_MISMATCH_REPAIR_2"/>
    <property type="match status" value="1"/>
</dbReference>
<dbReference type="WBParaSite" id="TCONS_00000150.p1">
    <property type="protein sequence ID" value="TCONS_00000150.p1"/>
    <property type="gene ID" value="XLOC_000176"/>
</dbReference>
<evidence type="ECO:0000256" key="3">
    <source>
        <dbReference type="ARBA" id="ARBA00022763"/>
    </source>
</evidence>
<dbReference type="InterPro" id="IPR027417">
    <property type="entry name" value="P-loop_NTPase"/>
</dbReference>
<dbReference type="SMART" id="SM00534">
    <property type="entry name" value="MUTSac"/>
    <property type="match status" value="1"/>
</dbReference>
<evidence type="ECO:0000256" key="5">
    <source>
        <dbReference type="ARBA" id="ARBA00023125"/>
    </source>
</evidence>
<dbReference type="GO" id="GO:0030983">
    <property type="term" value="F:mismatched DNA binding"/>
    <property type="evidence" value="ECO:0007669"/>
    <property type="project" value="InterPro"/>
</dbReference>
<evidence type="ECO:0000256" key="4">
    <source>
        <dbReference type="ARBA" id="ARBA00022840"/>
    </source>
</evidence>
<dbReference type="PANTHER" id="PTHR11361">
    <property type="entry name" value="DNA MISMATCH REPAIR PROTEIN MUTS FAMILY MEMBER"/>
    <property type="match status" value="1"/>
</dbReference>
<evidence type="ECO:0000313" key="9">
    <source>
        <dbReference type="WBParaSite" id="TCONS_00000150.p1"/>
    </source>
</evidence>
<dbReference type="InterPro" id="IPR016151">
    <property type="entry name" value="DNA_mismatch_repair_MutS_N"/>
</dbReference>
<dbReference type="Pfam" id="PF05192">
    <property type="entry name" value="MutS_III"/>
    <property type="match status" value="1"/>
</dbReference>
<dbReference type="Gene3D" id="3.40.1170.10">
    <property type="entry name" value="DNA repair protein MutS, domain I"/>
    <property type="match status" value="1"/>
</dbReference>
<dbReference type="GO" id="GO:0032301">
    <property type="term" value="C:MutSalpha complex"/>
    <property type="evidence" value="ECO:0007669"/>
    <property type="project" value="TreeGrafter"/>
</dbReference>
<feature type="domain" description="DNA mismatch repair proteins mutS family" evidence="6">
    <location>
        <begin position="732"/>
        <end position="748"/>
    </location>
</feature>
<dbReference type="Pfam" id="PF00488">
    <property type="entry name" value="MutS_V"/>
    <property type="match status" value="1"/>
</dbReference>
<evidence type="ECO:0000259" key="6">
    <source>
        <dbReference type="PROSITE" id="PS00486"/>
    </source>
</evidence>
<organism evidence="8">
    <name type="scientific">Strongyloides stercoralis</name>
    <name type="common">Threadworm</name>
    <dbReference type="NCBI Taxonomy" id="6248"/>
    <lineage>
        <taxon>Eukaryota</taxon>
        <taxon>Metazoa</taxon>
        <taxon>Ecdysozoa</taxon>
        <taxon>Nematoda</taxon>
        <taxon>Chromadorea</taxon>
        <taxon>Rhabditida</taxon>
        <taxon>Tylenchina</taxon>
        <taxon>Panagrolaimomorpha</taxon>
        <taxon>Strongyloidoidea</taxon>
        <taxon>Strongyloididae</taxon>
        <taxon>Strongyloides</taxon>
    </lineage>
</organism>
<name>A0A0K0EF71_STRER</name>
<evidence type="ECO:0000256" key="1">
    <source>
        <dbReference type="ARBA" id="ARBA00006271"/>
    </source>
</evidence>
<dbReference type="GO" id="GO:0006298">
    <property type="term" value="P:mismatch repair"/>
    <property type="evidence" value="ECO:0007669"/>
    <property type="project" value="InterPro"/>
</dbReference>
<evidence type="ECO:0000256" key="2">
    <source>
        <dbReference type="ARBA" id="ARBA00022741"/>
    </source>
</evidence>
<accession>A0A0K0EF71</accession>